<dbReference type="STRING" id="395493.BegalDRAFT_0532"/>
<dbReference type="AlphaFoldDB" id="I3CCV7"/>
<evidence type="ECO:0000313" key="2">
    <source>
        <dbReference type="EMBL" id="EIJ41450.1"/>
    </source>
</evidence>
<evidence type="ECO:0000313" key="3">
    <source>
        <dbReference type="Proteomes" id="UP000005744"/>
    </source>
</evidence>
<dbReference type="Proteomes" id="UP000005744">
    <property type="component" value="Unassembled WGS sequence"/>
</dbReference>
<dbReference type="RefSeq" id="WP_002683408.1">
    <property type="nucleotide sequence ID" value="NZ_JH600070.1"/>
</dbReference>
<dbReference type="Gene3D" id="1.25.40.10">
    <property type="entry name" value="Tetratricopeptide repeat domain"/>
    <property type="match status" value="1"/>
</dbReference>
<dbReference type="InterPro" id="IPR011990">
    <property type="entry name" value="TPR-like_helical_dom_sf"/>
</dbReference>
<gene>
    <name evidence="2" type="ORF">BegalDRAFT_0532</name>
</gene>
<protein>
    <submittedName>
        <fullName evidence="2">NACHT domain protein</fullName>
    </submittedName>
</protein>
<dbReference type="eggNOG" id="COG3118">
    <property type="taxonomic scope" value="Bacteria"/>
</dbReference>
<dbReference type="SUPFAM" id="SSF52540">
    <property type="entry name" value="P-loop containing nucleoside triphosphate hydrolases"/>
    <property type="match status" value="1"/>
</dbReference>
<dbReference type="EMBL" id="JH600070">
    <property type="protein sequence ID" value="EIJ41450.1"/>
    <property type="molecule type" value="Genomic_DNA"/>
</dbReference>
<accession>I3CCV7</accession>
<dbReference type="Gene3D" id="3.40.50.300">
    <property type="entry name" value="P-loop containing nucleotide triphosphate hydrolases"/>
    <property type="match status" value="1"/>
</dbReference>
<keyword evidence="3" id="KW-1185">Reference proteome</keyword>
<sequence length="1196" mass="136281">MIDKVTTTNMPVSNEVSFGDNSINDVKGNVTIPQAGRDVHITINNGVAESKPILKDRSNDNPSIFENKSFSYNPKTPLSNLETWAKSRYRQQLSLQANVLRFIKNYVSQANDPKPFVGRELALQSLNDWLADNTHPFLLLTGEAGRGKSALMLHWLAQQINTGEYTVIFVPISIRFATNDELTGLQLFFSALCDVFSELKEALPQKLEVGDYRELIFKGFELIENNSQQYLIVIDGIDEAVNHWFTAENCPIPAYFPANLHLLISARYKPNEKNGLSWLKDLNQSVDEHLLLSLSTLEKNALATAIIQLGRPLDQLAERQQFVDALFRLTDEGDPLLLTLWLGQIWANREEIPHYSIEQLKKLTPSFAGFYEQWQKEQQTLWKKQNLTIHPDDFQQILTLFAVAYAPLKLAELWEIQENIKSQNLWDYQTLRAILESAHRLVIGNAEQGYTLLHPRLADYFLAKSKNNPSSFRKTQQAFLQWGQKIVNALNQGELKPDECPQYLLQHYLAHLETTPPLIDQRDHLENYYFPLLQKNWATAWESYEGSWHGYLNNLKIILSTFQRYNATQLNKAYLATEIRCILLSATIHTLNNNLPVELVIELAKKGEWSFRRAGQIALQYTEPMEQINCLISLAESTLDKAEKEQFCQQALNIATKIEDEDDRYYAHSYVLSKTAFLRQGENKQRALSEAQDIALRIKRVEVRCYAFITLAMQLEGEEKEQTLLQVIQLAKKIQDEEDDSSVLHHIETQLRGKERQDKATIHPQDALQMARRIKDEKSRSETLNSIATQLQGKEKQQVLSQSLQIARSIEDEKSRSEVLSTITKQLQGETQLLSEALQAAQAIQDEEYRSDACPVAAQLQGEEKQQISQFSQFRRSCSLAAKAIQDKYSRSLALSAVAEQLQGEEKQKVLSLALALVLSTIKFNPSGYHALSAIVKQLQGKKEKQQPLFLALRAMIKNISGFSSYHHTLSVAVAMQLEGGTKILSQALQEAWMIQDEESCSKILRAFASQALQDAWMIQDEELSVIAMQLQDDEKQKILSTARQAVEVIQQYEWFDHKIYKVVATQLHGEAKQQALSRVLQEAGTIQNEEYRSQVLTQIIPHLKNLPNLQQDCLELVLGLSDKNRITLSAKLMCQKPVLLTYSLWLDWINRAPKKRADLLACIPDLAQAAVQFTGNPQQAVEIAQAVIDVGEWWK</sequence>
<dbReference type="HOGENOM" id="CLU_271233_0_0_6"/>
<feature type="domain" description="NACHT" evidence="1">
    <location>
        <begin position="138"/>
        <end position="244"/>
    </location>
</feature>
<proteinExistence type="predicted"/>
<dbReference type="InterPro" id="IPR007111">
    <property type="entry name" value="NACHT_NTPase"/>
</dbReference>
<reference evidence="2 3" key="1">
    <citation type="submission" date="2011-11" db="EMBL/GenBank/DDBJ databases">
        <title>Improved High-Quality Draft sequence of Beggiatoa alba B18lD.</title>
        <authorList>
            <consortium name="US DOE Joint Genome Institute"/>
            <person name="Lucas S."/>
            <person name="Han J."/>
            <person name="Lapidus A."/>
            <person name="Cheng J.-F."/>
            <person name="Goodwin L."/>
            <person name="Pitluck S."/>
            <person name="Peters L."/>
            <person name="Mikhailova N."/>
            <person name="Held B."/>
            <person name="Detter J.C."/>
            <person name="Han C."/>
            <person name="Tapia R."/>
            <person name="Land M."/>
            <person name="Hauser L."/>
            <person name="Kyrpides N."/>
            <person name="Ivanova N."/>
            <person name="Pagani I."/>
            <person name="Samuel K."/>
            <person name="Teske A."/>
            <person name="Mueller J."/>
            <person name="Woyke T."/>
        </authorList>
    </citation>
    <scope>NUCLEOTIDE SEQUENCE [LARGE SCALE GENOMIC DNA]</scope>
    <source>
        <strain evidence="2 3">B18LD</strain>
    </source>
</reference>
<dbReference type="InterPro" id="IPR027417">
    <property type="entry name" value="P-loop_NTPase"/>
</dbReference>
<evidence type="ECO:0000259" key="1">
    <source>
        <dbReference type="Pfam" id="PF05729"/>
    </source>
</evidence>
<dbReference type="OrthoDB" id="5481567at2"/>
<name>I3CCV7_9GAMM</name>
<organism evidence="2 3">
    <name type="scientific">Beggiatoa alba B18LD</name>
    <dbReference type="NCBI Taxonomy" id="395493"/>
    <lineage>
        <taxon>Bacteria</taxon>
        <taxon>Pseudomonadati</taxon>
        <taxon>Pseudomonadota</taxon>
        <taxon>Gammaproteobacteria</taxon>
        <taxon>Thiotrichales</taxon>
        <taxon>Thiotrichaceae</taxon>
        <taxon>Beggiatoa</taxon>
    </lineage>
</organism>
<dbReference type="Pfam" id="PF05729">
    <property type="entry name" value="NACHT"/>
    <property type="match status" value="1"/>
</dbReference>